<comment type="caution">
    <text evidence="2">The sequence shown here is derived from an EMBL/GenBank/DDBJ whole genome shotgun (WGS) entry which is preliminary data.</text>
</comment>
<evidence type="ECO:0000313" key="3">
    <source>
        <dbReference type="Proteomes" id="UP000650467"/>
    </source>
</evidence>
<accession>A0A835VRJ6</accession>
<feature type="compositionally biased region" description="Basic and acidic residues" evidence="1">
    <location>
        <begin position="61"/>
        <end position="70"/>
    </location>
</feature>
<keyword evidence="3" id="KW-1185">Reference proteome</keyword>
<organism evidence="2 3">
    <name type="scientific">Chlamydomonas incerta</name>
    <dbReference type="NCBI Taxonomy" id="51695"/>
    <lineage>
        <taxon>Eukaryota</taxon>
        <taxon>Viridiplantae</taxon>
        <taxon>Chlorophyta</taxon>
        <taxon>core chlorophytes</taxon>
        <taxon>Chlorophyceae</taxon>
        <taxon>CS clade</taxon>
        <taxon>Chlamydomonadales</taxon>
        <taxon>Chlamydomonadaceae</taxon>
        <taxon>Chlamydomonas</taxon>
    </lineage>
</organism>
<protein>
    <submittedName>
        <fullName evidence="2">Uncharacterized protein</fullName>
    </submittedName>
</protein>
<dbReference type="Proteomes" id="UP000650467">
    <property type="component" value="Unassembled WGS sequence"/>
</dbReference>
<dbReference type="OrthoDB" id="10321491at2759"/>
<dbReference type="AlphaFoldDB" id="A0A835VRJ6"/>
<name>A0A835VRJ6_CHLIN</name>
<feature type="region of interest" description="Disordered" evidence="1">
    <location>
        <begin position="1"/>
        <end position="27"/>
    </location>
</feature>
<gene>
    <name evidence="2" type="ORF">HXX76_010961</name>
</gene>
<dbReference type="EMBL" id="JAEHOC010000084">
    <property type="protein sequence ID" value="KAG2423193.1"/>
    <property type="molecule type" value="Genomic_DNA"/>
</dbReference>
<sequence length="85" mass="9066">MADTSHEAVKLVSPESPSQGAFRKSPPRLVVPAAPVVGDDYLFSPGVETPGHRLATDKLKSEQEALKADSPRQQPGCLSCLKPRS</sequence>
<feature type="region of interest" description="Disordered" evidence="1">
    <location>
        <begin position="61"/>
        <end position="85"/>
    </location>
</feature>
<evidence type="ECO:0000256" key="1">
    <source>
        <dbReference type="SAM" id="MobiDB-lite"/>
    </source>
</evidence>
<proteinExistence type="predicted"/>
<evidence type="ECO:0000313" key="2">
    <source>
        <dbReference type="EMBL" id="KAG2423193.1"/>
    </source>
</evidence>
<reference evidence="2" key="1">
    <citation type="journal article" date="2020" name="bioRxiv">
        <title>Comparative genomics of Chlamydomonas.</title>
        <authorList>
            <person name="Craig R.J."/>
            <person name="Hasan A.R."/>
            <person name="Ness R.W."/>
            <person name="Keightley P.D."/>
        </authorList>
    </citation>
    <scope>NUCLEOTIDE SEQUENCE</scope>
    <source>
        <strain evidence="2">SAG 7.73</strain>
    </source>
</reference>